<protein>
    <submittedName>
        <fullName evidence="1">Uncharacterized protein</fullName>
    </submittedName>
</protein>
<evidence type="ECO:0000313" key="1">
    <source>
        <dbReference type="EMBL" id="MPC13942.1"/>
    </source>
</evidence>
<gene>
    <name evidence="1" type="ORF">E2C01_006692</name>
</gene>
<dbReference type="EMBL" id="VSRR010000317">
    <property type="protein sequence ID" value="MPC13942.1"/>
    <property type="molecule type" value="Genomic_DNA"/>
</dbReference>
<evidence type="ECO:0000313" key="2">
    <source>
        <dbReference type="Proteomes" id="UP000324222"/>
    </source>
</evidence>
<name>A0A5B7CW21_PORTR</name>
<organism evidence="1 2">
    <name type="scientific">Portunus trituberculatus</name>
    <name type="common">Swimming crab</name>
    <name type="synonym">Neptunus trituberculatus</name>
    <dbReference type="NCBI Taxonomy" id="210409"/>
    <lineage>
        <taxon>Eukaryota</taxon>
        <taxon>Metazoa</taxon>
        <taxon>Ecdysozoa</taxon>
        <taxon>Arthropoda</taxon>
        <taxon>Crustacea</taxon>
        <taxon>Multicrustacea</taxon>
        <taxon>Malacostraca</taxon>
        <taxon>Eumalacostraca</taxon>
        <taxon>Eucarida</taxon>
        <taxon>Decapoda</taxon>
        <taxon>Pleocyemata</taxon>
        <taxon>Brachyura</taxon>
        <taxon>Eubrachyura</taxon>
        <taxon>Portunoidea</taxon>
        <taxon>Portunidae</taxon>
        <taxon>Portuninae</taxon>
        <taxon>Portunus</taxon>
    </lineage>
</organism>
<comment type="caution">
    <text evidence="1">The sequence shown here is derived from an EMBL/GenBank/DDBJ whole genome shotgun (WGS) entry which is preliminary data.</text>
</comment>
<keyword evidence="2" id="KW-1185">Reference proteome</keyword>
<dbReference type="Proteomes" id="UP000324222">
    <property type="component" value="Unassembled WGS sequence"/>
</dbReference>
<dbReference type="AlphaFoldDB" id="A0A5B7CW21"/>
<proteinExistence type="predicted"/>
<sequence length="140" mass="15539">MSRHTPAVVRLTNRGYHANGGLSVVVGVAVQEHHQHSTHYQHKTSQQIRGSRYRCHAEVDGLQLLIESLPDGLDVCTGDAPHGVEQDEVRLLLAQVHNGVLHTAPHLIRLVDLNELGAGVRTRVFVWMPAGERNIQNLMQ</sequence>
<reference evidence="1 2" key="1">
    <citation type="submission" date="2019-05" db="EMBL/GenBank/DDBJ databases">
        <title>Another draft genome of Portunus trituberculatus and its Hox gene families provides insights of decapod evolution.</title>
        <authorList>
            <person name="Jeong J.-H."/>
            <person name="Song I."/>
            <person name="Kim S."/>
            <person name="Choi T."/>
            <person name="Kim D."/>
            <person name="Ryu S."/>
            <person name="Kim W."/>
        </authorList>
    </citation>
    <scope>NUCLEOTIDE SEQUENCE [LARGE SCALE GENOMIC DNA]</scope>
    <source>
        <tissue evidence="1">Muscle</tissue>
    </source>
</reference>
<accession>A0A5B7CW21</accession>